<dbReference type="RefSeq" id="WP_346762342.1">
    <property type="nucleotide sequence ID" value="NZ_JAUJEB010000012.1"/>
</dbReference>
<protein>
    <recommendedName>
        <fullName evidence="3">Lipid/polyisoprenoid-binding YceI-like domain-containing protein</fullName>
    </recommendedName>
</protein>
<accession>A0ABT8LGR7</accession>
<sequence>MKIFEINATAYLVGLLIVLQISLSGCEKRRFEFVVDVDHAKVFVVDETGPFTKSGTITEQDILSELDIPDDATVTKVDIKTLVVLLEPDAEGGNEATSITLAANIKESGNTEPLFDGSLYSIPVPFEDVNIPFVGKVSAQRLVDRGVAKLRGKINGYLNHLDDGSFEIEINGDAGTDKRLRVLIGVEFVATVTYEECIETVFGAGGEECSI</sequence>
<dbReference type="Proteomes" id="UP001172083">
    <property type="component" value="Unassembled WGS sequence"/>
</dbReference>
<proteinExistence type="predicted"/>
<name>A0ABT8LGR7_9BACT</name>
<evidence type="ECO:0008006" key="3">
    <source>
        <dbReference type="Google" id="ProtNLM"/>
    </source>
</evidence>
<reference evidence="1" key="1">
    <citation type="submission" date="2023-06" db="EMBL/GenBank/DDBJ databases">
        <title>Genomic of Agaribacillus aureum.</title>
        <authorList>
            <person name="Wang G."/>
        </authorList>
    </citation>
    <scope>NUCLEOTIDE SEQUENCE</scope>
    <source>
        <strain evidence="1">BMA12</strain>
    </source>
</reference>
<evidence type="ECO:0000313" key="1">
    <source>
        <dbReference type="EMBL" id="MDN5217004.1"/>
    </source>
</evidence>
<dbReference type="EMBL" id="JAUJEB010000012">
    <property type="protein sequence ID" value="MDN5217004.1"/>
    <property type="molecule type" value="Genomic_DNA"/>
</dbReference>
<keyword evidence="2" id="KW-1185">Reference proteome</keyword>
<organism evidence="1 2">
    <name type="scientific">Agaribacillus aureus</name>
    <dbReference type="NCBI Taxonomy" id="3051825"/>
    <lineage>
        <taxon>Bacteria</taxon>
        <taxon>Pseudomonadati</taxon>
        <taxon>Bacteroidota</taxon>
        <taxon>Cytophagia</taxon>
        <taxon>Cytophagales</taxon>
        <taxon>Splendidivirgaceae</taxon>
        <taxon>Agaribacillus</taxon>
    </lineage>
</organism>
<comment type="caution">
    <text evidence="1">The sequence shown here is derived from an EMBL/GenBank/DDBJ whole genome shotgun (WGS) entry which is preliminary data.</text>
</comment>
<gene>
    <name evidence="1" type="ORF">QQ020_33345</name>
</gene>
<dbReference type="PROSITE" id="PS51257">
    <property type="entry name" value="PROKAR_LIPOPROTEIN"/>
    <property type="match status" value="1"/>
</dbReference>
<evidence type="ECO:0000313" key="2">
    <source>
        <dbReference type="Proteomes" id="UP001172083"/>
    </source>
</evidence>